<dbReference type="EMBL" id="KQ760166">
    <property type="protein sequence ID" value="OAD61657.1"/>
    <property type="molecule type" value="Genomic_DNA"/>
</dbReference>
<evidence type="ECO:0000256" key="1">
    <source>
        <dbReference type="SAM" id="MobiDB-lite"/>
    </source>
</evidence>
<organism evidence="2 3">
    <name type="scientific">Eufriesea mexicana</name>
    <dbReference type="NCBI Taxonomy" id="516756"/>
    <lineage>
        <taxon>Eukaryota</taxon>
        <taxon>Metazoa</taxon>
        <taxon>Ecdysozoa</taxon>
        <taxon>Arthropoda</taxon>
        <taxon>Hexapoda</taxon>
        <taxon>Insecta</taxon>
        <taxon>Pterygota</taxon>
        <taxon>Neoptera</taxon>
        <taxon>Endopterygota</taxon>
        <taxon>Hymenoptera</taxon>
        <taxon>Apocrita</taxon>
        <taxon>Aculeata</taxon>
        <taxon>Apoidea</taxon>
        <taxon>Anthophila</taxon>
        <taxon>Apidae</taxon>
        <taxon>Eufriesea</taxon>
    </lineage>
</organism>
<protein>
    <submittedName>
        <fullName evidence="2">Uncharacterized protein</fullName>
    </submittedName>
</protein>
<dbReference type="AlphaFoldDB" id="A0A310SGL3"/>
<gene>
    <name evidence="2" type="ORF">WN48_10798</name>
</gene>
<accession>A0A310SGL3</accession>
<feature type="region of interest" description="Disordered" evidence="1">
    <location>
        <begin position="48"/>
        <end position="68"/>
    </location>
</feature>
<sequence>MNPSLTVSLVENHPIRLDAFNSPICIEEKSGSCILFFKKMITNRRTDTASSQKFPRIGVKTATRHTPL</sequence>
<evidence type="ECO:0000313" key="3">
    <source>
        <dbReference type="Proteomes" id="UP000250275"/>
    </source>
</evidence>
<name>A0A310SGL3_9HYME</name>
<proteinExistence type="predicted"/>
<keyword evidence="3" id="KW-1185">Reference proteome</keyword>
<dbReference type="Proteomes" id="UP000250275">
    <property type="component" value="Unassembled WGS sequence"/>
</dbReference>
<reference evidence="2 3" key="1">
    <citation type="submission" date="2015-07" db="EMBL/GenBank/DDBJ databases">
        <title>The genome of Eufriesea mexicana.</title>
        <authorList>
            <person name="Pan H."/>
            <person name="Kapheim K."/>
        </authorList>
    </citation>
    <scope>NUCLEOTIDE SEQUENCE [LARGE SCALE GENOMIC DNA]</scope>
    <source>
        <strain evidence="2">0111107269</strain>
        <tissue evidence="2">Whole body</tissue>
    </source>
</reference>
<evidence type="ECO:0000313" key="2">
    <source>
        <dbReference type="EMBL" id="OAD61657.1"/>
    </source>
</evidence>